<proteinExistence type="predicted"/>
<keyword evidence="1" id="KW-0812">Transmembrane</keyword>
<evidence type="ECO:0000313" key="3">
    <source>
        <dbReference type="Proteomes" id="UP000194439"/>
    </source>
</evidence>
<accession>A0A1Y6A9L2</accession>
<feature type="transmembrane region" description="Helical" evidence="1">
    <location>
        <begin position="12"/>
        <end position="34"/>
    </location>
</feature>
<keyword evidence="1" id="KW-1133">Transmembrane helix</keyword>
<gene>
    <name evidence="2" type="ORF">BACERE00185_04119</name>
</gene>
<reference evidence="3" key="1">
    <citation type="submission" date="2017-04" db="EMBL/GenBank/DDBJ databases">
        <authorList>
            <person name="Criscuolo A."/>
        </authorList>
    </citation>
    <scope>NUCLEOTIDE SEQUENCE [LARGE SCALE GENOMIC DNA]</scope>
</reference>
<dbReference type="EMBL" id="FWZD01000064">
    <property type="protein sequence ID" value="SME30930.1"/>
    <property type="molecule type" value="Genomic_DNA"/>
</dbReference>
<protein>
    <submittedName>
        <fullName evidence="2">Uncharacterized protein</fullName>
    </submittedName>
</protein>
<organism evidence="2 3">
    <name type="scientific">Bacillus mobilis</name>
    <dbReference type="NCBI Taxonomy" id="2026190"/>
    <lineage>
        <taxon>Bacteria</taxon>
        <taxon>Bacillati</taxon>
        <taxon>Bacillota</taxon>
        <taxon>Bacilli</taxon>
        <taxon>Bacillales</taxon>
        <taxon>Bacillaceae</taxon>
        <taxon>Bacillus</taxon>
        <taxon>Bacillus cereus group</taxon>
    </lineage>
</organism>
<sequence length="153" mass="18121">MNLSTLFLVFKFHTHFHEITICTINGIGMLMSIFAEKLYILNILKGEQNMIKHILSFLLGTFVMIIGYVWVIPYTLEAIDSNVSYITNHKKYFSKLYEYDINLWIIAMLIFCIFTAISVLILKLPDYKKNKSTPIKRYSQTNRQKNAKRRRRK</sequence>
<evidence type="ECO:0000256" key="1">
    <source>
        <dbReference type="SAM" id="Phobius"/>
    </source>
</evidence>
<dbReference type="AlphaFoldDB" id="A0A1Y6A9L2"/>
<evidence type="ECO:0000313" key="2">
    <source>
        <dbReference type="EMBL" id="SME30930.1"/>
    </source>
</evidence>
<feature type="transmembrane region" description="Helical" evidence="1">
    <location>
        <begin position="101"/>
        <end position="122"/>
    </location>
</feature>
<keyword evidence="1" id="KW-0472">Membrane</keyword>
<dbReference type="Proteomes" id="UP000194439">
    <property type="component" value="Unassembled WGS sequence"/>
</dbReference>
<name>A0A1Y6A9L2_9BACI</name>
<feature type="transmembrane region" description="Helical" evidence="1">
    <location>
        <begin position="54"/>
        <end position="76"/>
    </location>
</feature>